<feature type="compositionally biased region" description="Polar residues" evidence="1">
    <location>
        <begin position="223"/>
        <end position="235"/>
    </location>
</feature>
<feature type="compositionally biased region" description="Polar residues" evidence="1">
    <location>
        <begin position="263"/>
        <end position="272"/>
    </location>
</feature>
<feature type="region of interest" description="Disordered" evidence="1">
    <location>
        <begin position="401"/>
        <end position="425"/>
    </location>
</feature>
<reference evidence="2" key="1">
    <citation type="submission" date="2022-12" db="EMBL/GenBank/DDBJ databases">
        <title>Genome assemblies of Blomia tropicalis.</title>
        <authorList>
            <person name="Cui Y."/>
        </authorList>
    </citation>
    <scope>NUCLEOTIDE SEQUENCE</scope>
    <source>
        <tissue evidence="2">Adult mites</tissue>
    </source>
</reference>
<feature type="region of interest" description="Disordered" evidence="1">
    <location>
        <begin position="214"/>
        <end position="283"/>
    </location>
</feature>
<protein>
    <recommendedName>
        <fullName evidence="4">Regulatory protein zeste</fullName>
    </recommendedName>
</protein>
<evidence type="ECO:0008006" key="4">
    <source>
        <dbReference type="Google" id="ProtNLM"/>
    </source>
</evidence>
<feature type="compositionally biased region" description="Basic and acidic residues" evidence="1">
    <location>
        <begin position="240"/>
        <end position="258"/>
    </location>
</feature>
<dbReference type="EMBL" id="JAPWDV010000001">
    <property type="protein sequence ID" value="KAJ6223004.1"/>
    <property type="molecule type" value="Genomic_DNA"/>
</dbReference>
<dbReference type="OMA" id="WPVEINN"/>
<proteinExistence type="predicted"/>
<dbReference type="AlphaFoldDB" id="A0A9Q0MC51"/>
<feature type="compositionally biased region" description="Low complexity" evidence="1">
    <location>
        <begin position="402"/>
        <end position="417"/>
    </location>
</feature>
<keyword evidence="3" id="KW-1185">Reference proteome</keyword>
<dbReference type="Proteomes" id="UP001142055">
    <property type="component" value="Chromosome 1"/>
</dbReference>
<name>A0A9Q0MC51_BLOTA</name>
<gene>
    <name evidence="2" type="ORF">RDWZM_001549</name>
</gene>
<comment type="caution">
    <text evidence="2">The sequence shown here is derived from an EMBL/GenBank/DDBJ whole genome shotgun (WGS) entry which is preliminary data.</text>
</comment>
<evidence type="ECO:0000313" key="2">
    <source>
        <dbReference type="EMBL" id="KAJ6223004.1"/>
    </source>
</evidence>
<sequence>MRPGQKLNVVTATATATTTTNINTATSSTSTIPNIKGFPKTPKTLTEHKLKRLNILTFINDKKNILFTKKAFKHEKERIWRQIFHKMLEFGMVSKEKDWRYVRDVSFSNWRKRAQQKRLKHLAANGFRLNMDECEFLIYDILGKTPDKSNTTNLEAEALFSETWPVEINNDDDENMDDESDEYMIDSDEEDEDDVSFDEMLFVPKIVLSDNLSDDKDSVMKQAESTSSIMNNGRQLSGKEMPKSNDDHSGLCKPDSSKLAKNGSVSIANGNGQQQQQQQQRHYSNKCYPIGVQQMQQTNQQQQHGNQFDTIGNHSNNKCSITLSDLSNFETGSDQEIDRTQSSPNRYMNKFRELRLLDLEIENKVLKNRLMKLKIYQLESNLGLEHCKEVKELNDFSKGVQSITNNNEHNKSNNISSPKGSKSRS</sequence>
<organism evidence="2 3">
    <name type="scientific">Blomia tropicalis</name>
    <name type="common">Mite</name>
    <dbReference type="NCBI Taxonomy" id="40697"/>
    <lineage>
        <taxon>Eukaryota</taxon>
        <taxon>Metazoa</taxon>
        <taxon>Ecdysozoa</taxon>
        <taxon>Arthropoda</taxon>
        <taxon>Chelicerata</taxon>
        <taxon>Arachnida</taxon>
        <taxon>Acari</taxon>
        <taxon>Acariformes</taxon>
        <taxon>Sarcoptiformes</taxon>
        <taxon>Astigmata</taxon>
        <taxon>Glycyphagoidea</taxon>
        <taxon>Echimyopodidae</taxon>
        <taxon>Blomia</taxon>
    </lineage>
</organism>
<accession>A0A9Q0MC51</accession>
<evidence type="ECO:0000313" key="3">
    <source>
        <dbReference type="Proteomes" id="UP001142055"/>
    </source>
</evidence>
<evidence type="ECO:0000256" key="1">
    <source>
        <dbReference type="SAM" id="MobiDB-lite"/>
    </source>
</evidence>